<dbReference type="EMBL" id="CP058529">
    <property type="protein sequence ID" value="QLG27105.1"/>
    <property type="molecule type" value="Genomic_DNA"/>
</dbReference>
<name>A0A7D5GB63_9EURY</name>
<dbReference type="AlphaFoldDB" id="A0A7D5GB63"/>
<dbReference type="Proteomes" id="UP000509750">
    <property type="component" value="Chromosome"/>
</dbReference>
<dbReference type="RefSeq" id="WP_179168680.1">
    <property type="nucleotide sequence ID" value="NZ_CP058529.1"/>
</dbReference>
<keyword evidence="3" id="KW-1185">Reference proteome</keyword>
<dbReference type="KEGG" id="halg:HUG10_05895"/>
<evidence type="ECO:0000313" key="2">
    <source>
        <dbReference type="EMBL" id="QLG27105.1"/>
    </source>
</evidence>
<feature type="compositionally biased region" description="Basic and acidic residues" evidence="1">
    <location>
        <begin position="1"/>
        <end position="24"/>
    </location>
</feature>
<dbReference type="GeneID" id="56028346"/>
<dbReference type="OrthoDB" id="225652at2157"/>
<proteinExistence type="predicted"/>
<organism evidence="2 3">
    <name type="scientific">Halorarum halophilum</name>
    <dbReference type="NCBI Taxonomy" id="2743090"/>
    <lineage>
        <taxon>Archaea</taxon>
        <taxon>Methanobacteriati</taxon>
        <taxon>Methanobacteriota</taxon>
        <taxon>Stenosarchaea group</taxon>
        <taxon>Halobacteria</taxon>
        <taxon>Halobacteriales</taxon>
        <taxon>Haloferacaceae</taxon>
        <taxon>Halorarum</taxon>
    </lineage>
</organism>
<protein>
    <submittedName>
        <fullName evidence="2">Uncharacterized protein</fullName>
    </submittedName>
</protein>
<evidence type="ECO:0000256" key="1">
    <source>
        <dbReference type="SAM" id="MobiDB-lite"/>
    </source>
</evidence>
<feature type="region of interest" description="Disordered" evidence="1">
    <location>
        <begin position="1"/>
        <end position="27"/>
    </location>
</feature>
<gene>
    <name evidence="2" type="ORF">HUG10_05895</name>
</gene>
<evidence type="ECO:0000313" key="3">
    <source>
        <dbReference type="Proteomes" id="UP000509750"/>
    </source>
</evidence>
<sequence>MEERDSPYVFRDETEGRVGDRDPNPEGQDVVIIEGRAMTYRAYRGAE</sequence>
<accession>A0A7D5GB63</accession>
<reference evidence="2 3" key="1">
    <citation type="submission" date="2020-07" db="EMBL/GenBank/DDBJ databases">
        <title>Gai3-2, isolated from salt lake.</title>
        <authorList>
            <person name="Cui H."/>
            <person name="Shi X."/>
        </authorList>
    </citation>
    <scope>NUCLEOTIDE SEQUENCE [LARGE SCALE GENOMIC DNA]</scope>
    <source>
        <strain evidence="2 3">Gai3-2</strain>
    </source>
</reference>